<comment type="subcellular location">
    <subcellularLocation>
        <location evidence="1">Secreted</location>
    </subcellularLocation>
</comment>
<evidence type="ECO:0000256" key="2">
    <source>
        <dbReference type="ARBA" id="ARBA00022525"/>
    </source>
</evidence>
<dbReference type="CTD" id="121402867"/>
<dbReference type="PANTHER" id="PTHR24254:SF9">
    <property type="entry name" value="INACTIVE SERINE PROTEASE PAMR1"/>
    <property type="match status" value="1"/>
</dbReference>
<proteinExistence type="predicted"/>
<dbReference type="AlphaFoldDB" id="A0A8J1MW21"/>
<gene>
    <name evidence="9" type="primary">LOC121402867</name>
</gene>
<keyword evidence="8" id="KW-1185">Reference proteome</keyword>
<keyword evidence="6" id="KW-0325">Glycoprotein</keyword>
<keyword evidence="5" id="KW-1015">Disulfide bond</keyword>
<evidence type="ECO:0000256" key="1">
    <source>
        <dbReference type="ARBA" id="ARBA00004613"/>
    </source>
</evidence>
<keyword evidence="3" id="KW-0732">Signal</keyword>
<dbReference type="Gene3D" id="2.10.70.10">
    <property type="entry name" value="Complement Module, domain 1"/>
    <property type="match status" value="1"/>
</dbReference>
<evidence type="ECO:0000313" key="9">
    <source>
        <dbReference type="RefSeq" id="XP_041445523.1"/>
    </source>
</evidence>
<protein>
    <submittedName>
        <fullName evidence="9">Inactive serine protease PAMR1-like</fullName>
    </submittedName>
</protein>
<sequence length="168" mass="18958">MTCKPVLQHPVSMMVLALQRSQEPISVRVWLGTLGDTVKVETPLHQLYFASFTKEKIDVLPTKKPALPPGELPPGYHHLLTQLQYDCVSPFYRRTRSSRRTCLKTGKWSGRAPSCIPICGKLENFNITQLGGQRWPWQTALYRRLNGVKNASLRKGSWVLVCSGALLN</sequence>
<evidence type="ECO:0000256" key="6">
    <source>
        <dbReference type="ARBA" id="ARBA00023180"/>
    </source>
</evidence>
<keyword evidence="4" id="KW-0677">Repeat</keyword>
<name>A0A8J1MW21_XENLA</name>
<dbReference type="PANTHER" id="PTHR24254">
    <property type="entry name" value="PROTHROMBIN"/>
    <property type="match status" value="1"/>
</dbReference>
<evidence type="ECO:0000313" key="8">
    <source>
        <dbReference type="Proteomes" id="UP000186698"/>
    </source>
</evidence>
<evidence type="ECO:0000256" key="3">
    <source>
        <dbReference type="ARBA" id="ARBA00022729"/>
    </source>
</evidence>
<dbReference type="InterPro" id="IPR035976">
    <property type="entry name" value="Sushi/SCR/CCP_sf"/>
</dbReference>
<keyword evidence="2" id="KW-0964">Secreted</keyword>
<organism evidence="8 9">
    <name type="scientific">Xenopus laevis</name>
    <name type="common">African clawed frog</name>
    <dbReference type="NCBI Taxonomy" id="8355"/>
    <lineage>
        <taxon>Eukaryota</taxon>
        <taxon>Metazoa</taxon>
        <taxon>Chordata</taxon>
        <taxon>Craniata</taxon>
        <taxon>Vertebrata</taxon>
        <taxon>Euteleostomi</taxon>
        <taxon>Amphibia</taxon>
        <taxon>Batrachia</taxon>
        <taxon>Anura</taxon>
        <taxon>Pipoidea</taxon>
        <taxon>Pipidae</taxon>
        <taxon>Xenopodinae</taxon>
        <taxon>Xenopus</taxon>
        <taxon>Xenopus</taxon>
    </lineage>
</organism>
<dbReference type="SUPFAM" id="SSF57535">
    <property type="entry name" value="Complement control module/SCR domain"/>
    <property type="match status" value="1"/>
</dbReference>
<feature type="domain" description="Sushi" evidence="7">
    <location>
        <begin position="81"/>
        <end position="115"/>
    </location>
</feature>
<reference evidence="9" key="1">
    <citation type="submission" date="2025-08" db="UniProtKB">
        <authorList>
            <consortium name="RefSeq"/>
        </authorList>
    </citation>
    <scope>IDENTIFICATION</scope>
    <source>
        <strain evidence="9">J_2021</strain>
        <tissue evidence="9">Erythrocytes</tissue>
    </source>
</reference>
<dbReference type="OrthoDB" id="6147874at2759"/>
<evidence type="ECO:0000259" key="7">
    <source>
        <dbReference type="Pfam" id="PF00084"/>
    </source>
</evidence>
<dbReference type="Pfam" id="PF00084">
    <property type="entry name" value="Sushi"/>
    <property type="match status" value="1"/>
</dbReference>
<dbReference type="GeneID" id="121402867"/>
<accession>A0A8J1MW21</accession>
<dbReference type="GO" id="GO:0005576">
    <property type="term" value="C:extracellular region"/>
    <property type="evidence" value="ECO:0007669"/>
    <property type="project" value="UniProtKB-SubCell"/>
</dbReference>
<dbReference type="InterPro" id="IPR051659">
    <property type="entry name" value="Serine_Protease_S1-Domain"/>
</dbReference>
<dbReference type="KEGG" id="xla:121402867"/>
<dbReference type="RefSeq" id="XP_041445523.1">
    <property type="nucleotide sequence ID" value="XM_041589589.1"/>
</dbReference>
<evidence type="ECO:0000256" key="5">
    <source>
        <dbReference type="ARBA" id="ARBA00023157"/>
    </source>
</evidence>
<evidence type="ECO:0000256" key="4">
    <source>
        <dbReference type="ARBA" id="ARBA00022737"/>
    </source>
</evidence>
<dbReference type="Proteomes" id="UP000186698">
    <property type="component" value="Chromosome 4L"/>
</dbReference>
<dbReference type="InterPro" id="IPR000436">
    <property type="entry name" value="Sushi_SCR_CCP_dom"/>
</dbReference>